<dbReference type="EMBL" id="CM001022">
    <property type="protein sequence ID" value="EFQ24468.1"/>
    <property type="molecule type" value="Genomic_DNA"/>
</dbReference>
<dbReference type="PROSITE" id="PS50893">
    <property type="entry name" value="ABC_TRANSPORTER_2"/>
    <property type="match status" value="1"/>
</dbReference>
<dbReference type="STRING" id="584708.Apau_2057"/>
<evidence type="ECO:0000256" key="3">
    <source>
        <dbReference type="ARBA" id="ARBA00022840"/>
    </source>
</evidence>
<dbReference type="OrthoDB" id="9802264at2"/>
<dbReference type="AlphaFoldDB" id="E3CXM4"/>
<dbReference type="Pfam" id="PF00005">
    <property type="entry name" value="ABC_tran"/>
    <property type="match status" value="1"/>
</dbReference>
<evidence type="ECO:0000256" key="1">
    <source>
        <dbReference type="ARBA" id="ARBA00022448"/>
    </source>
</evidence>
<dbReference type="PANTHER" id="PTHR42788:SF2">
    <property type="entry name" value="ABC TRANSPORTER ATP-BINDING PROTEIN"/>
    <property type="match status" value="1"/>
</dbReference>
<evidence type="ECO:0000313" key="6">
    <source>
        <dbReference type="Proteomes" id="UP000005096"/>
    </source>
</evidence>
<dbReference type="Gene3D" id="3.40.50.300">
    <property type="entry name" value="P-loop containing nucleotide triphosphate hydrolases"/>
    <property type="match status" value="1"/>
</dbReference>
<feature type="domain" description="ABC transporter" evidence="4">
    <location>
        <begin position="2"/>
        <end position="229"/>
    </location>
</feature>
<keyword evidence="6" id="KW-1185">Reference proteome</keyword>
<gene>
    <name evidence="5" type="ORF">Apau_2057</name>
</gene>
<dbReference type="InterPro" id="IPR027417">
    <property type="entry name" value="P-loop_NTPase"/>
</dbReference>
<evidence type="ECO:0000259" key="4">
    <source>
        <dbReference type="PROSITE" id="PS50893"/>
    </source>
</evidence>
<dbReference type="PaxDb" id="584708-Apau_2057"/>
<sequence length="242" mass="26695">MLEVRALRKSFGGRPVLGGLDLDLPRGGCLALAGPSGCGKSTLLHLLAGLVPPDGGTMRMEGREVPSLRGRCALMAQDDRLLPWMDLLDNALLPVRMRGEDPRRREGEARELLDRFGLGEFLRYPPGSVSGGMRQRCALARTLLWGCPLVLLDEPLSALDAFTRRTLQEEVLRLQGEWGRTLLWVTHDLEEALRVGDRVWVLGPGMEVRERLVPPGPKPRPADGELAALRERAFRALEGSRG</sequence>
<protein>
    <submittedName>
        <fullName evidence="5">ABC transporter related protein</fullName>
    </submittedName>
</protein>
<reference evidence="5 6" key="1">
    <citation type="journal article" date="2010" name="Stand. Genomic Sci.">
        <title>Non-contiguous finished genome sequence of Aminomonas paucivorans type strain (GLU-3).</title>
        <authorList>
            <person name="Pitluck S."/>
            <person name="Yasawong M."/>
            <person name="Held B."/>
            <person name="Lapidus A."/>
            <person name="Nolan M."/>
            <person name="Copeland A."/>
            <person name="Lucas S."/>
            <person name="Del Rio T.G."/>
            <person name="Tice H."/>
            <person name="Cheng J.F."/>
            <person name="Chertkov O."/>
            <person name="Goodwin L."/>
            <person name="Tapia R."/>
            <person name="Han C."/>
            <person name="Liolios K."/>
            <person name="Ivanova N."/>
            <person name="Mavromatis K."/>
            <person name="Ovchinnikova G."/>
            <person name="Pati A."/>
            <person name="Chen A."/>
            <person name="Palaniappan K."/>
            <person name="Land M."/>
            <person name="Hauser L."/>
            <person name="Chang Y.J."/>
            <person name="Jeffries C.D."/>
            <person name="Pukall R."/>
            <person name="Spring S."/>
            <person name="Rohde M."/>
            <person name="Sikorski J."/>
            <person name="Goker M."/>
            <person name="Woyke T."/>
            <person name="Bristow J."/>
            <person name="Eisen J.A."/>
            <person name="Markowitz V."/>
            <person name="Hugenholtz P."/>
            <person name="Kyrpides N.C."/>
            <person name="Klenk H.P."/>
        </authorList>
    </citation>
    <scope>NUCLEOTIDE SEQUENCE [LARGE SCALE GENOMIC DNA]</scope>
    <source>
        <strain evidence="5 6">DSM 12260</strain>
    </source>
</reference>
<dbReference type="RefSeq" id="WP_006301708.1">
    <property type="nucleotide sequence ID" value="NZ_CM001022.1"/>
</dbReference>
<dbReference type="GO" id="GO:0016887">
    <property type="term" value="F:ATP hydrolysis activity"/>
    <property type="evidence" value="ECO:0007669"/>
    <property type="project" value="InterPro"/>
</dbReference>
<dbReference type="InterPro" id="IPR003593">
    <property type="entry name" value="AAA+_ATPase"/>
</dbReference>
<keyword evidence="1" id="KW-0813">Transport</keyword>
<dbReference type="SUPFAM" id="SSF52540">
    <property type="entry name" value="P-loop containing nucleoside triphosphate hydrolases"/>
    <property type="match status" value="1"/>
</dbReference>
<organism evidence="5 6">
    <name type="scientific">Aminomonas paucivorans DSM 12260</name>
    <dbReference type="NCBI Taxonomy" id="584708"/>
    <lineage>
        <taxon>Bacteria</taxon>
        <taxon>Thermotogati</taxon>
        <taxon>Synergistota</taxon>
        <taxon>Synergistia</taxon>
        <taxon>Synergistales</taxon>
        <taxon>Synergistaceae</taxon>
        <taxon>Aminomonas</taxon>
    </lineage>
</organism>
<proteinExistence type="predicted"/>
<name>E3CXM4_9BACT</name>
<dbReference type="InterPro" id="IPR050166">
    <property type="entry name" value="ABC_transporter_ATP-bind"/>
</dbReference>
<evidence type="ECO:0000256" key="2">
    <source>
        <dbReference type="ARBA" id="ARBA00022741"/>
    </source>
</evidence>
<keyword evidence="2" id="KW-0547">Nucleotide-binding</keyword>
<dbReference type="HOGENOM" id="CLU_000604_1_22_0"/>
<keyword evidence="3" id="KW-0067">ATP-binding</keyword>
<dbReference type="Proteomes" id="UP000005096">
    <property type="component" value="Chromosome"/>
</dbReference>
<evidence type="ECO:0000313" key="5">
    <source>
        <dbReference type="EMBL" id="EFQ24468.1"/>
    </source>
</evidence>
<dbReference type="GO" id="GO:0005524">
    <property type="term" value="F:ATP binding"/>
    <property type="evidence" value="ECO:0007669"/>
    <property type="project" value="UniProtKB-KW"/>
</dbReference>
<accession>E3CXM4</accession>
<dbReference type="PANTHER" id="PTHR42788">
    <property type="entry name" value="TAURINE IMPORT ATP-BINDING PROTEIN-RELATED"/>
    <property type="match status" value="1"/>
</dbReference>
<dbReference type="InterPro" id="IPR003439">
    <property type="entry name" value="ABC_transporter-like_ATP-bd"/>
</dbReference>
<dbReference type="SMART" id="SM00382">
    <property type="entry name" value="AAA"/>
    <property type="match status" value="1"/>
</dbReference>
<dbReference type="eggNOG" id="COG1116">
    <property type="taxonomic scope" value="Bacteria"/>
</dbReference>